<organism evidence="11 12">
    <name type="scientific">Sphingomonas pokkalii</name>
    <dbReference type="NCBI Taxonomy" id="2175090"/>
    <lineage>
        <taxon>Bacteria</taxon>
        <taxon>Pseudomonadati</taxon>
        <taxon>Pseudomonadota</taxon>
        <taxon>Alphaproteobacteria</taxon>
        <taxon>Sphingomonadales</taxon>
        <taxon>Sphingomonadaceae</taxon>
        <taxon>Sphingomonas</taxon>
    </lineage>
</organism>
<gene>
    <name evidence="11" type="ORF">DD559_08015</name>
</gene>
<evidence type="ECO:0000313" key="11">
    <source>
        <dbReference type="EMBL" id="PVX29280.1"/>
    </source>
</evidence>
<evidence type="ECO:0000313" key="12">
    <source>
        <dbReference type="Proteomes" id="UP000245890"/>
    </source>
</evidence>
<evidence type="ECO:0000256" key="9">
    <source>
        <dbReference type="ARBA" id="ARBA00031306"/>
    </source>
</evidence>
<keyword evidence="8" id="KW-0460">Magnesium</keyword>
<protein>
    <recommendedName>
        <fullName evidence="3">FAD:protein FMN transferase</fullName>
        <ecNumber evidence="2">2.7.1.180</ecNumber>
    </recommendedName>
    <alternativeName>
        <fullName evidence="9">Flavin transferase</fullName>
    </alternativeName>
</protein>
<keyword evidence="7" id="KW-0274">FAD</keyword>
<keyword evidence="4" id="KW-0285">Flavoprotein</keyword>
<dbReference type="Pfam" id="PF02424">
    <property type="entry name" value="ApbE"/>
    <property type="match status" value="1"/>
</dbReference>
<dbReference type="EMBL" id="QENQ01000001">
    <property type="protein sequence ID" value="PVX29280.1"/>
    <property type="molecule type" value="Genomic_DNA"/>
</dbReference>
<dbReference type="RefSeq" id="WP_116468719.1">
    <property type="nucleotide sequence ID" value="NZ_QENQ01000001.1"/>
</dbReference>
<evidence type="ECO:0000256" key="4">
    <source>
        <dbReference type="ARBA" id="ARBA00022630"/>
    </source>
</evidence>
<accession>A0A2U0SD79</accession>
<proteinExistence type="predicted"/>
<keyword evidence="12" id="KW-1185">Reference proteome</keyword>
<dbReference type="PANTHER" id="PTHR30040:SF2">
    <property type="entry name" value="FAD:PROTEIN FMN TRANSFERASE"/>
    <property type="match status" value="1"/>
</dbReference>
<dbReference type="OrthoDB" id="9778595at2"/>
<dbReference type="EC" id="2.7.1.180" evidence="2"/>
<reference evidence="11 12" key="1">
    <citation type="submission" date="2018-05" db="EMBL/GenBank/DDBJ databases">
        <title>Description of Sphingomonas pokkalii sp nov, isolated from the rhizosphere of saline tolerant pokkali rice and its draft genome analysis.</title>
        <authorList>
            <person name="Menon R."/>
            <person name="Kumari S."/>
            <person name="Rameshkumar N."/>
        </authorList>
    </citation>
    <scope>NUCLEOTIDE SEQUENCE [LARGE SCALE GENOMIC DNA]</scope>
    <source>
        <strain evidence="11 12">L3B27</strain>
    </source>
</reference>
<dbReference type="Proteomes" id="UP000245890">
    <property type="component" value="Unassembled WGS sequence"/>
</dbReference>
<keyword evidence="5 11" id="KW-0808">Transferase</keyword>
<evidence type="ECO:0000256" key="3">
    <source>
        <dbReference type="ARBA" id="ARBA00016337"/>
    </source>
</evidence>
<evidence type="ECO:0000256" key="2">
    <source>
        <dbReference type="ARBA" id="ARBA00011955"/>
    </source>
</evidence>
<evidence type="ECO:0000256" key="10">
    <source>
        <dbReference type="ARBA" id="ARBA00048540"/>
    </source>
</evidence>
<evidence type="ECO:0000256" key="7">
    <source>
        <dbReference type="ARBA" id="ARBA00022827"/>
    </source>
</evidence>
<comment type="cofactor">
    <cofactor evidence="1">
        <name>Mg(2+)</name>
        <dbReference type="ChEBI" id="CHEBI:18420"/>
    </cofactor>
</comment>
<dbReference type="GO" id="GO:0046872">
    <property type="term" value="F:metal ion binding"/>
    <property type="evidence" value="ECO:0007669"/>
    <property type="project" value="UniProtKB-KW"/>
</dbReference>
<dbReference type="InterPro" id="IPR024932">
    <property type="entry name" value="ApbE"/>
</dbReference>
<dbReference type="Gene3D" id="3.10.520.10">
    <property type="entry name" value="ApbE-like domains"/>
    <property type="match status" value="2"/>
</dbReference>
<sequence length="277" mass="28385">MTDMAASVARFTAMGTRVELHLFGCDDPAPLAAAKAAILSVEDALTIHHPSPATALNDALSTDGTATVEDRLLFAALLQVDALWRETGGLFDPSLGHWSALTIDRTNRRVSTARPLTLDFGGFGKGYALDHAVTALLAMGVGSALLSAGESSIAVLGPHPLGGGWPLAVPHPEDEGAWLVELELQDASLSISSTIGAGAAKPDRAAMIRPTDGAIVTTPATAVAAAATGAEAEALSTALLVADPAARERLRAAAPDRRFLFPHAAPVGAKRALEPTA</sequence>
<name>A0A2U0SD79_9SPHN</name>
<comment type="caution">
    <text evidence="11">The sequence shown here is derived from an EMBL/GenBank/DDBJ whole genome shotgun (WGS) entry which is preliminary data.</text>
</comment>
<evidence type="ECO:0000256" key="8">
    <source>
        <dbReference type="ARBA" id="ARBA00022842"/>
    </source>
</evidence>
<dbReference type="PANTHER" id="PTHR30040">
    <property type="entry name" value="THIAMINE BIOSYNTHESIS LIPOPROTEIN APBE"/>
    <property type="match status" value="1"/>
</dbReference>
<dbReference type="GO" id="GO:0016740">
    <property type="term" value="F:transferase activity"/>
    <property type="evidence" value="ECO:0007669"/>
    <property type="project" value="UniProtKB-KW"/>
</dbReference>
<dbReference type="SUPFAM" id="SSF143631">
    <property type="entry name" value="ApbE-like"/>
    <property type="match status" value="1"/>
</dbReference>
<evidence type="ECO:0000256" key="1">
    <source>
        <dbReference type="ARBA" id="ARBA00001946"/>
    </source>
</evidence>
<evidence type="ECO:0000256" key="5">
    <source>
        <dbReference type="ARBA" id="ARBA00022679"/>
    </source>
</evidence>
<comment type="catalytic activity">
    <reaction evidence="10">
        <text>L-threonyl-[protein] + FAD = FMN-L-threonyl-[protein] + AMP + H(+)</text>
        <dbReference type="Rhea" id="RHEA:36847"/>
        <dbReference type="Rhea" id="RHEA-COMP:11060"/>
        <dbReference type="Rhea" id="RHEA-COMP:11061"/>
        <dbReference type="ChEBI" id="CHEBI:15378"/>
        <dbReference type="ChEBI" id="CHEBI:30013"/>
        <dbReference type="ChEBI" id="CHEBI:57692"/>
        <dbReference type="ChEBI" id="CHEBI:74257"/>
        <dbReference type="ChEBI" id="CHEBI:456215"/>
        <dbReference type="EC" id="2.7.1.180"/>
    </reaction>
</comment>
<keyword evidence="6" id="KW-0479">Metal-binding</keyword>
<dbReference type="AlphaFoldDB" id="A0A2U0SD79"/>
<dbReference type="InterPro" id="IPR003374">
    <property type="entry name" value="ApbE-like_sf"/>
</dbReference>
<evidence type="ECO:0000256" key="6">
    <source>
        <dbReference type="ARBA" id="ARBA00022723"/>
    </source>
</evidence>